<dbReference type="EMBL" id="DTGZ01000004">
    <property type="protein sequence ID" value="HGV96708.1"/>
    <property type="molecule type" value="Genomic_DNA"/>
</dbReference>
<proteinExistence type="predicted"/>
<sequence length="132" mass="14848">MLSHVVGSIFSIFILFTQTPAGDSLFPVEKYDYEQSGRRDPFVPLLGLELGGGRTGHLSPENLRLIGILWGDRGYYALVKDGQDNGYILKRGDRVAGGHVSEINRQGIIFEIMHAGVVTKYELRLQEEKERR</sequence>
<reference evidence="1" key="1">
    <citation type="journal article" date="2020" name="mSystems">
        <title>Genome- and Community-Level Interaction Insights into Carbon Utilization and Element Cycling Functions of Hydrothermarchaeota in Hydrothermal Sediment.</title>
        <authorList>
            <person name="Zhou Z."/>
            <person name="Liu Y."/>
            <person name="Xu W."/>
            <person name="Pan J."/>
            <person name="Luo Z.H."/>
            <person name="Li M."/>
        </authorList>
    </citation>
    <scope>NUCLEOTIDE SEQUENCE [LARGE SCALE GENOMIC DNA]</scope>
    <source>
        <strain evidence="1">SpSt-774</strain>
    </source>
</reference>
<dbReference type="Gene3D" id="2.30.30.830">
    <property type="match status" value="1"/>
</dbReference>
<comment type="caution">
    <text evidence="1">The sequence shown here is derived from an EMBL/GenBank/DDBJ whole genome shotgun (WGS) entry which is preliminary data.</text>
</comment>
<protein>
    <recommendedName>
        <fullName evidence="2">Pilus assembly protein PilP</fullName>
    </recommendedName>
</protein>
<dbReference type="AlphaFoldDB" id="A0A7C4TA82"/>
<organism evidence="1">
    <name type="scientific">candidate division WOR-3 bacterium</name>
    <dbReference type="NCBI Taxonomy" id="2052148"/>
    <lineage>
        <taxon>Bacteria</taxon>
        <taxon>Bacteria division WOR-3</taxon>
    </lineage>
</organism>
<evidence type="ECO:0008006" key="2">
    <source>
        <dbReference type="Google" id="ProtNLM"/>
    </source>
</evidence>
<name>A0A7C4TA82_UNCW3</name>
<evidence type="ECO:0000313" key="1">
    <source>
        <dbReference type="EMBL" id="HGV96708.1"/>
    </source>
</evidence>
<accession>A0A7C4TA82</accession>
<gene>
    <name evidence="1" type="ORF">ENV60_00200</name>
</gene>